<feature type="compositionally biased region" description="Low complexity" evidence="8">
    <location>
        <begin position="626"/>
        <end position="637"/>
    </location>
</feature>
<dbReference type="InterPro" id="IPR033479">
    <property type="entry name" value="dCache_1"/>
</dbReference>
<evidence type="ECO:0000256" key="1">
    <source>
        <dbReference type="ARBA" id="ARBA00004651"/>
    </source>
</evidence>
<dbReference type="Pfam" id="PF00672">
    <property type="entry name" value="HAMP"/>
    <property type="match status" value="1"/>
</dbReference>
<evidence type="ECO:0000313" key="12">
    <source>
        <dbReference type="EMBL" id="MFC4299499.1"/>
    </source>
</evidence>
<sequence length="664" mass="70281">MFKSLRARITAVSILIATLSLVSLSAAVFYVVRNDMLKTIDDDTRQLAKVYASDLSAWAQSKQQITHSLLLAVPEADPMPMLRAAEIAGLDLAYFVRADKSHAFTSPRPEGYDGTTRDWYKQAVAKGGPDLTLAYPDSKTGNLVVSFIEPLIENGKTVAVVGSDMELTSVVKKVAGIRPYEKSFAFLFNKDTGKIIAHPDAKYTLKQVAELAPGLSVDMLTGLATRHSRALLPINGEQQLLYATLVDGTPWVLGISIDYDQATETLNSLFWTAVLIAALCVLIAGVLMALFVNRQLARLLTIRDALQEIASGDGDLTRRVSESGQDELTHIARAFNLFTDKISAVLLRIRGASESIRTAATEIATGSQDLASRTEEQASSLAETAATMEEITATVRQNSDHVTQANTLSASAAEATGEGKSTVNALVSTMGEINAKSQQVADIIGVIDSIAFQTNILALNAAVEAARAGEQGRGFAVVASEVRALAQRSAGAAKEIKGLIDASVSVTTQGNDQATRAGATMQDIVDSIHRVTDIMGEISAANREQATGIEEINTAVTQMDDVTHQNASLVEESAAAAASLLEQAHALSSLVGSFRLAESEPEATAPPQAARGADRLPSAPEKVISPTPARHAPAAAARKPKAVALGAPASRGSSHAAQDEWTEF</sequence>
<feature type="region of interest" description="Disordered" evidence="8">
    <location>
        <begin position="598"/>
        <end position="664"/>
    </location>
</feature>
<comment type="similarity">
    <text evidence="6">Belongs to the methyl-accepting chemotaxis (MCP) protein family.</text>
</comment>
<dbReference type="CDD" id="cd11386">
    <property type="entry name" value="MCP_signal"/>
    <property type="match status" value="1"/>
</dbReference>
<dbReference type="RefSeq" id="WP_376814029.1">
    <property type="nucleotide sequence ID" value="NZ_JBHSDY010000010.1"/>
</dbReference>
<name>A0ABV8S1W1_9BURK</name>
<dbReference type="PROSITE" id="PS50885">
    <property type="entry name" value="HAMP"/>
    <property type="match status" value="1"/>
</dbReference>
<organism evidence="12 13">
    <name type="scientific">Castellaniella hirudinis</name>
    <dbReference type="NCBI Taxonomy" id="1144617"/>
    <lineage>
        <taxon>Bacteria</taxon>
        <taxon>Pseudomonadati</taxon>
        <taxon>Pseudomonadota</taxon>
        <taxon>Betaproteobacteria</taxon>
        <taxon>Burkholderiales</taxon>
        <taxon>Alcaligenaceae</taxon>
        <taxon>Castellaniella</taxon>
    </lineage>
</organism>
<evidence type="ECO:0000259" key="10">
    <source>
        <dbReference type="PROSITE" id="PS50111"/>
    </source>
</evidence>
<evidence type="ECO:0000256" key="5">
    <source>
        <dbReference type="ARBA" id="ARBA00023136"/>
    </source>
</evidence>
<evidence type="ECO:0000259" key="11">
    <source>
        <dbReference type="PROSITE" id="PS50885"/>
    </source>
</evidence>
<evidence type="ECO:0000256" key="9">
    <source>
        <dbReference type="SAM" id="Phobius"/>
    </source>
</evidence>
<dbReference type="InterPro" id="IPR051310">
    <property type="entry name" value="MCP_chemotaxis"/>
</dbReference>
<keyword evidence="7" id="KW-0807">Transducer</keyword>
<dbReference type="CDD" id="cd12913">
    <property type="entry name" value="PDC1_MCP_like"/>
    <property type="match status" value="1"/>
</dbReference>
<evidence type="ECO:0000256" key="2">
    <source>
        <dbReference type="ARBA" id="ARBA00022475"/>
    </source>
</evidence>
<dbReference type="PANTHER" id="PTHR43531">
    <property type="entry name" value="PROTEIN ICFG"/>
    <property type="match status" value="1"/>
</dbReference>
<evidence type="ECO:0000256" key="4">
    <source>
        <dbReference type="ARBA" id="ARBA00022989"/>
    </source>
</evidence>
<comment type="subcellular location">
    <subcellularLocation>
        <location evidence="1">Cell membrane</location>
        <topology evidence="1">Multi-pass membrane protein</topology>
    </subcellularLocation>
</comment>
<proteinExistence type="inferred from homology"/>
<dbReference type="CDD" id="cd06225">
    <property type="entry name" value="HAMP"/>
    <property type="match status" value="1"/>
</dbReference>
<dbReference type="InterPro" id="IPR004089">
    <property type="entry name" value="MCPsignal_dom"/>
</dbReference>
<evidence type="ECO:0000313" key="13">
    <source>
        <dbReference type="Proteomes" id="UP001595756"/>
    </source>
</evidence>
<dbReference type="CDD" id="cd12912">
    <property type="entry name" value="PDC2_MCP_like"/>
    <property type="match status" value="1"/>
</dbReference>
<reference evidence="13" key="1">
    <citation type="journal article" date="2019" name="Int. J. Syst. Evol. Microbiol.">
        <title>The Global Catalogue of Microorganisms (GCM) 10K type strain sequencing project: providing services to taxonomists for standard genome sequencing and annotation.</title>
        <authorList>
            <consortium name="The Broad Institute Genomics Platform"/>
            <consortium name="The Broad Institute Genome Sequencing Center for Infectious Disease"/>
            <person name="Wu L."/>
            <person name="Ma J."/>
        </authorList>
    </citation>
    <scope>NUCLEOTIDE SEQUENCE [LARGE SCALE GENOMIC DNA]</scope>
    <source>
        <strain evidence="13">CGMCC 1.19029</strain>
    </source>
</reference>
<protein>
    <submittedName>
        <fullName evidence="12">Methyl-accepting chemotaxis protein</fullName>
    </submittedName>
</protein>
<dbReference type="SUPFAM" id="SSF58104">
    <property type="entry name" value="Methyl-accepting chemotaxis protein (MCP) signaling domain"/>
    <property type="match status" value="1"/>
</dbReference>
<dbReference type="Pfam" id="PF00015">
    <property type="entry name" value="MCPsignal"/>
    <property type="match status" value="1"/>
</dbReference>
<keyword evidence="13" id="KW-1185">Reference proteome</keyword>
<dbReference type="Gene3D" id="3.30.450.20">
    <property type="entry name" value="PAS domain"/>
    <property type="match status" value="2"/>
</dbReference>
<keyword evidence="4 9" id="KW-1133">Transmembrane helix</keyword>
<dbReference type="SUPFAM" id="SSF103190">
    <property type="entry name" value="Sensory domain-like"/>
    <property type="match status" value="1"/>
</dbReference>
<feature type="transmembrane region" description="Helical" evidence="9">
    <location>
        <begin position="269"/>
        <end position="292"/>
    </location>
</feature>
<dbReference type="PROSITE" id="PS50111">
    <property type="entry name" value="CHEMOTAXIS_TRANSDUC_2"/>
    <property type="match status" value="1"/>
</dbReference>
<dbReference type="SMART" id="SM00283">
    <property type="entry name" value="MA"/>
    <property type="match status" value="1"/>
</dbReference>
<comment type="caution">
    <text evidence="12">The sequence shown here is derived from an EMBL/GenBank/DDBJ whole genome shotgun (WGS) entry which is preliminary data.</text>
</comment>
<dbReference type="InterPro" id="IPR003660">
    <property type="entry name" value="HAMP_dom"/>
</dbReference>
<dbReference type="PANTHER" id="PTHR43531:SF16">
    <property type="entry name" value="METHYL-ACCEPTING CHEMOTAXIS PROTEIN II"/>
    <property type="match status" value="1"/>
</dbReference>
<keyword evidence="2" id="KW-1003">Cell membrane</keyword>
<keyword evidence="3 9" id="KW-0812">Transmembrane</keyword>
<evidence type="ECO:0000256" key="8">
    <source>
        <dbReference type="SAM" id="MobiDB-lite"/>
    </source>
</evidence>
<feature type="domain" description="Methyl-accepting transducer" evidence="10">
    <location>
        <begin position="352"/>
        <end position="581"/>
    </location>
</feature>
<dbReference type="EMBL" id="JBHSDY010000010">
    <property type="protein sequence ID" value="MFC4299499.1"/>
    <property type="molecule type" value="Genomic_DNA"/>
</dbReference>
<dbReference type="Pfam" id="PF02743">
    <property type="entry name" value="dCache_1"/>
    <property type="match status" value="1"/>
</dbReference>
<dbReference type="Proteomes" id="UP001595756">
    <property type="component" value="Unassembled WGS sequence"/>
</dbReference>
<feature type="domain" description="HAMP" evidence="11">
    <location>
        <begin position="293"/>
        <end position="347"/>
    </location>
</feature>
<dbReference type="SMART" id="SM00304">
    <property type="entry name" value="HAMP"/>
    <property type="match status" value="1"/>
</dbReference>
<keyword evidence="5 9" id="KW-0472">Membrane</keyword>
<accession>A0ABV8S1W1</accession>
<evidence type="ECO:0000256" key="6">
    <source>
        <dbReference type="ARBA" id="ARBA00029447"/>
    </source>
</evidence>
<gene>
    <name evidence="12" type="ORF">ACFO0J_15755</name>
</gene>
<dbReference type="Gene3D" id="1.10.287.950">
    <property type="entry name" value="Methyl-accepting chemotaxis protein"/>
    <property type="match status" value="1"/>
</dbReference>
<dbReference type="InterPro" id="IPR029151">
    <property type="entry name" value="Sensor-like_sf"/>
</dbReference>
<evidence type="ECO:0000256" key="3">
    <source>
        <dbReference type="ARBA" id="ARBA00022692"/>
    </source>
</evidence>
<evidence type="ECO:0000256" key="7">
    <source>
        <dbReference type="PROSITE-ProRule" id="PRU00284"/>
    </source>
</evidence>